<keyword evidence="9" id="KW-1185">Reference proteome</keyword>
<gene>
    <name evidence="8" type="ORF">MCHLO_13649</name>
</gene>
<evidence type="ECO:0000313" key="9">
    <source>
        <dbReference type="Proteomes" id="UP000815677"/>
    </source>
</evidence>
<keyword evidence="2" id="KW-0479">Metal-binding</keyword>
<comment type="subcellular location">
    <subcellularLocation>
        <location evidence="1">Nucleus</location>
    </subcellularLocation>
</comment>
<feature type="region of interest" description="Disordered" evidence="6">
    <location>
        <begin position="57"/>
        <end position="90"/>
    </location>
</feature>
<sequence length="90" mass="9546">MASTASGSGPPPNLPPGPNAPATGPTAPVLIACQPCRRRKVRCDAARPACSNCIRRNTPNDCVYDAAPRRRGPDKNPGTRQRPTRKKTEG</sequence>
<dbReference type="InterPro" id="IPR001138">
    <property type="entry name" value="Zn2Cys6_DnaBD"/>
</dbReference>
<dbReference type="PROSITE" id="PS50048">
    <property type="entry name" value="ZN2_CY6_FUNGAL_2"/>
    <property type="match status" value="1"/>
</dbReference>
<dbReference type="EMBL" id="DF849384">
    <property type="protein sequence ID" value="GAT57068.1"/>
    <property type="molecule type" value="Genomic_DNA"/>
</dbReference>
<protein>
    <recommendedName>
        <fullName evidence="7">Zn(2)-C6 fungal-type domain-containing protein</fullName>
    </recommendedName>
</protein>
<evidence type="ECO:0000313" key="8">
    <source>
        <dbReference type="EMBL" id="GAT57068.1"/>
    </source>
</evidence>
<evidence type="ECO:0000256" key="2">
    <source>
        <dbReference type="ARBA" id="ARBA00022723"/>
    </source>
</evidence>
<evidence type="ECO:0000259" key="7">
    <source>
        <dbReference type="PROSITE" id="PS50048"/>
    </source>
</evidence>
<evidence type="ECO:0000256" key="3">
    <source>
        <dbReference type="ARBA" id="ARBA00023015"/>
    </source>
</evidence>
<keyword evidence="3" id="KW-0805">Transcription regulation</keyword>
<dbReference type="Gene3D" id="4.10.240.10">
    <property type="entry name" value="Zn(2)-C6 fungal-type DNA-binding domain"/>
    <property type="match status" value="1"/>
</dbReference>
<feature type="region of interest" description="Disordered" evidence="6">
    <location>
        <begin position="1"/>
        <end position="27"/>
    </location>
</feature>
<dbReference type="SMART" id="SM00066">
    <property type="entry name" value="GAL4"/>
    <property type="match status" value="1"/>
</dbReference>
<feature type="domain" description="Zn(2)-C6 fungal-type" evidence="7">
    <location>
        <begin position="32"/>
        <end position="64"/>
    </location>
</feature>
<dbReference type="CDD" id="cd00067">
    <property type="entry name" value="GAL4"/>
    <property type="match status" value="1"/>
</dbReference>
<dbReference type="Pfam" id="PF00172">
    <property type="entry name" value="Zn_clus"/>
    <property type="match status" value="1"/>
</dbReference>
<dbReference type="PANTHER" id="PTHR47338">
    <property type="entry name" value="ZN(II)2CYS6 TRANSCRIPTION FACTOR (EUROFUNG)-RELATED"/>
    <property type="match status" value="1"/>
</dbReference>
<evidence type="ECO:0000256" key="1">
    <source>
        <dbReference type="ARBA" id="ARBA00004123"/>
    </source>
</evidence>
<evidence type="ECO:0000256" key="4">
    <source>
        <dbReference type="ARBA" id="ARBA00023163"/>
    </source>
</evidence>
<evidence type="ECO:0000256" key="6">
    <source>
        <dbReference type="SAM" id="MobiDB-lite"/>
    </source>
</evidence>
<feature type="compositionally biased region" description="Pro residues" evidence="6">
    <location>
        <begin position="9"/>
        <end position="19"/>
    </location>
</feature>
<keyword evidence="5" id="KW-0539">Nucleus</keyword>
<proteinExistence type="predicted"/>
<name>A0ABQ0M1C5_MYCCL</name>
<dbReference type="PROSITE" id="PS00463">
    <property type="entry name" value="ZN2_CY6_FUNGAL_1"/>
    <property type="match status" value="1"/>
</dbReference>
<organism evidence="8 9">
    <name type="scientific">Mycena chlorophos</name>
    <name type="common">Agaric fungus</name>
    <name type="synonym">Agaricus chlorophos</name>
    <dbReference type="NCBI Taxonomy" id="658473"/>
    <lineage>
        <taxon>Eukaryota</taxon>
        <taxon>Fungi</taxon>
        <taxon>Dikarya</taxon>
        <taxon>Basidiomycota</taxon>
        <taxon>Agaricomycotina</taxon>
        <taxon>Agaricomycetes</taxon>
        <taxon>Agaricomycetidae</taxon>
        <taxon>Agaricales</taxon>
        <taxon>Marasmiineae</taxon>
        <taxon>Mycenaceae</taxon>
        <taxon>Mycena</taxon>
    </lineage>
</organism>
<dbReference type="InterPro" id="IPR036864">
    <property type="entry name" value="Zn2-C6_fun-type_DNA-bd_sf"/>
</dbReference>
<dbReference type="Proteomes" id="UP000815677">
    <property type="component" value="Unassembled WGS sequence"/>
</dbReference>
<accession>A0ABQ0M1C5</accession>
<keyword evidence="4" id="KW-0804">Transcription</keyword>
<dbReference type="PANTHER" id="PTHR47338:SF5">
    <property type="entry name" value="ZN(II)2CYS6 TRANSCRIPTION FACTOR (EUROFUNG)"/>
    <property type="match status" value="1"/>
</dbReference>
<dbReference type="InterPro" id="IPR050815">
    <property type="entry name" value="TF_fung"/>
</dbReference>
<evidence type="ECO:0000256" key="5">
    <source>
        <dbReference type="ARBA" id="ARBA00023242"/>
    </source>
</evidence>
<reference evidence="8" key="1">
    <citation type="submission" date="2014-09" db="EMBL/GenBank/DDBJ databases">
        <title>Genome sequence of the luminous mushroom Mycena chlorophos for searching fungal bioluminescence genes.</title>
        <authorList>
            <person name="Tanaka Y."/>
            <person name="Kasuga D."/>
            <person name="Oba Y."/>
            <person name="Hase S."/>
            <person name="Sato K."/>
            <person name="Oba Y."/>
            <person name="Sakakibara Y."/>
        </authorList>
    </citation>
    <scope>NUCLEOTIDE SEQUENCE</scope>
</reference>
<dbReference type="SUPFAM" id="SSF57701">
    <property type="entry name" value="Zn2/Cys6 DNA-binding domain"/>
    <property type="match status" value="1"/>
</dbReference>